<dbReference type="SMART" id="SM00460">
    <property type="entry name" value="TGc"/>
    <property type="match status" value="1"/>
</dbReference>
<evidence type="ECO:0000313" key="5">
    <source>
        <dbReference type="Proteomes" id="UP001183420"/>
    </source>
</evidence>
<evidence type="ECO:0000256" key="1">
    <source>
        <dbReference type="SAM" id="MobiDB-lite"/>
    </source>
</evidence>
<dbReference type="Pfam" id="PF13559">
    <property type="entry name" value="DUF4129"/>
    <property type="match status" value="1"/>
</dbReference>
<dbReference type="InterPro" id="IPR038765">
    <property type="entry name" value="Papain-like_cys_pep_sf"/>
</dbReference>
<feature type="region of interest" description="Disordered" evidence="1">
    <location>
        <begin position="554"/>
        <end position="624"/>
    </location>
</feature>
<dbReference type="SUPFAM" id="SSF54001">
    <property type="entry name" value="Cysteine proteinases"/>
    <property type="match status" value="1"/>
</dbReference>
<feature type="transmembrane region" description="Helical" evidence="2">
    <location>
        <begin position="36"/>
        <end position="55"/>
    </location>
</feature>
<dbReference type="Gene3D" id="3.10.620.30">
    <property type="match status" value="1"/>
</dbReference>
<proteinExistence type="predicted"/>
<dbReference type="Pfam" id="PF11992">
    <property type="entry name" value="TgpA_N"/>
    <property type="match status" value="1"/>
</dbReference>
<protein>
    <submittedName>
        <fullName evidence="4">DUF3488 and transglutaminase-like domain-containing protein</fullName>
    </submittedName>
</protein>
<evidence type="ECO:0000313" key="4">
    <source>
        <dbReference type="EMBL" id="MDT0321410.1"/>
    </source>
</evidence>
<dbReference type="InterPro" id="IPR002931">
    <property type="entry name" value="Transglutaminase-like"/>
</dbReference>
<dbReference type="InterPro" id="IPR052901">
    <property type="entry name" value="Bact_TGase-like"/>
</dbReference>
<evidence type="ECO:0000256" key="2">
    <source>
        <dbReference type="SAM" id="Phobius"/>
    </source>
</evidence>
<feature type="transmembrane region" description="Helical" evidence="2">
    <location>
        <begin position="147"/>
        <end position="165"/>
    </location>
</feature>
<feature type="region of interest" description="Disordered" evidence="1">
    <location>
        <begin position="786"/>
        <end position="825"/>
    </location>
</feature>
<name>A0ABU2LV42_9ACTN</name>
<feature type="transmembrane region" description="Helical" evidence="2">
    <location>
        <begin position="62"/>
        <end position="84"/>
    </location>
</feature>
<dbReference type="InterPro" id="IPR021878">
    <property type="entry name" value="TgpA_N"/>
</dbReference>
<feature type="compositionally biased region" description="Basic and acidic residues" evidence="1">
    <location>
        <begin position="601"/>
        <end position="624"/>
    </location>
</feature>
<evidence type="ECO:0000259" key="3">
    <source>
        <dbReference type="SMART" id="SM00460"/>
    </source>
</evidence>
<feature type="compositionally biased region" description="Pro residues" evidence="1">
    <location>
        <begin position="588"/>
        <end position="598"/>
    </location>
</feature>
<keyword evidence="5" id="KW-1185">Reference proteome</keyword>
<keyword evidence="2" id="KW-1133">Transmembrane helix</keyword>
<feature type="transmembrane region" description="Helical" evidence="2">
    <location>
        <begin position="228"/>
        <end position="246"/>
    </location>
</feature>
<dbReference type="PANTHER" id="PTHR42736:SF1">
    <property type="entry name" value="PROTEIN-GLUTAMINE GAMMA-GLUTAMYLTRANSFERASE"/>
    <property type="match status" value="1"/>
</dbReference>
<dbReference type="InterPro" id="IPR025403">
    <property type="entry name" value="TgpA-like_C"/>
</dbReference>
<sequence length="825" mass="87634">MNGLIDGRIRIACAAWLATVAAAGALLPLIDGSDWMVQAAVLLAAQTGVGTVLRWRGLHPAVTVGAQAAASLMLLTLVTAPTYAVGGALPTPTTFERFGLLLRQGAEDIGRYVAPAPATDGIRLMVFGGVLLIGLLVDVLAVTTRSAASAGLPLLALYSVAAGVAQDGPGWPYFLLAAAGYLLLLLAEGRDRLTRWGRFFAGHGPGHGMTPHDHTVTAGPRARAGRRIGAVTLGIAVLAPAGLPSFGEGLLDLDGSGGNGRGGTGDVVSVNPIVALQDQLNQQQDRPVLTYRTTSGEQSDMYLRLIALDQFTGQEWRSSRWYESERPNPPWQVPGLSDEVAATPVTTTVQVADYYAQDSLPVPYPATSVTVEGNWLFDRGTQTLVSNQNGRTSAGASYEIEHLLVEPTADQLAAAPPASRELVDYYTRVPDDLPEQVALTALDVTSGAANDFERAMALQDWFTQDGGFRYDTTVASGSGTQAIVNFLQQKEGFCVHFAFTMAAMARTLGIPTQVAVGFTPGTRQPGGAYEVGVHNAHAWPELYFQGVGWVRFEPTPGQGNAPSYTRPEQTRPSEERPEEETEQTTPAQPEPSQQPSPTDPCQRDADAAGCQDRQETPESDRREAGMPLAPIIWGGGGLLLALLVASPPLWRARVRARRLGRDGGALPAWRELLDSAWDFGITPLASETPRQAAARIVRVAELPAEPAAAVHRAADVVERALYAPATVSAAPAPALADDVRGALAGLRATAGRWTRVRAFFAPRSAIRVMRAMAAWRADAGRRVGAALPGRPRGATKPPTAYRRSVHAAPRAGWHRPPLGASRRCS</sequence>
<dbReference type="EMBL" id="JAVREM010000039">
    <property type="protein sequence ID" value="MDT0321410.1"/>
    <property type="molecule type" value="Genomic_DNA"/>
</dbReference>
<feature type="transmembrane region" description="Helical" evidence="2">
    <location>
        <begin position="121"/>
        <end position="140"/>
    </location>
</feature>
<dbReference type="PANTHER" id="PTHR42736">
    <property type="entry name" value="PROTEIN-GLUTAMINE GAMMA-GLUTAMYLTRANSFERASE"/>
    <property type="match status" value="1"/>
</dbReference>
<feature type="transmembrane region" description="Helical" evidence="2">
    <location>
        <begin position="171"/>
        <end position="189"/>
    </location>
</feature>
<dbReference type="Proteomes" id="UP001183420">
    <property type="component" value="Unassembled WGS sequence"/>
</dbReference>
<organism evidence="4 5">
    <name type="scientific">Streptomyces millisiae</name>
    <dbReference type="NCBI Taxonomy" id="3075542"/>
    <lineage>
        <taxon>Bacteria</taxon>
        <taxon>Bacillati</taxon>
        <taxon>Actinomycetota</taxon>
        <taxon>Actinomycetes</taxon>
        <taxon>Kitasatosporales</taxon>
        <taxon>Streptomycetaceae</taxon>
        <taxon>Streptomyces</taxon>
    </lineage>
</organism>
<keyword evidence="2" id="KW-0472">Membrane</keyword>
<keyword evidence="2" id="KW-0812">Transmembrane</keyword>
<feature type="non-terminal residue" evidence="4">
    <location>
        <position position="825"/>
    </location>
</feature>
<feature type="transmembrane region" description="Helical" evidence="2">
    <location>
        <begin position="12"/>
        <end position="30"/>
    </location>
</feature>
<reference evidence="5" key="1">
    <citation type="submission" date="2023-07" db="EMBL/GenBank/DDBJ databases">
        <title>30 novel species of actinomycetes from the DSMZ collection.</title>
        <authorList>
            <person name="Nouioui I."/>
        </authorList>
    </citation>
    <scope>NUCLEOTIDE SEQUENCE [LARGE SCALE GENOMIC DNA]</scope>
    <source>
        <strain evidence="5">DSM 44918</strain>
    </source>
</reference>
<gene>
    <name evidence="4" type="ORF">RNC47_24070</name>
</gene>
<feature type="transmembrane region" description="Helical" evidence="2">
    <location>
        <begin position="631"/>
        <end position="650"/>
    </location>
</feature>
<dbReference type="RefSeq" id="WP_311601621.1">
    <property type="nucleotide sequence ID" value="NZ_JAVREM010000039.1"/>
</dbReference>
<feature type="domain" description="Transglutaminase-like" evidence="3">
    <location>
        <begin position="486"/>
        <end position="556"/>
    </location>
</feature>
<accession>A0ABU2LV42</accession>
<dbReference type="Pfam" id="PF01841">
    <property type="entry name" value="Transglut_core"/>
    <property type="match status" value="1"/>
</dbReference>
<comment type="caution">
    <text evidence="4">The sequence shown here is derived from an EMBL/GenBank/DDBJ whole genome shotgun (WGS) entry which is preliminary data.</text>
</comment>